<evidence type="ECO:0000313" key="1">
    <source>
        <dbReference type="EMBL" id="KAJ7669069.1"/>
    </source>
</evidence>
<dbReference type="EMBL" id="JARKIE010000189">
    <property type="protein sequence ID" value="KAJ7669069.1"/>
    <property type="molecule type" value="Genomic_DNA"/>
</dbReference>
<reference evidence="1" key="1">
    <citation type="submission" date="2023-03" db="EMBL/GenBank/DDBJ databases">
        <title>Massive genome expansion in bonnet fungi (Mycena s.s.) driven by repeated elements and novel gene families across ecological guilds.</title>
        <authorList>
            <consortium name="Lawrence Berkeley National Laboratory"/>
            <person name="Harder C.B."/>
            <person name="Miyauchi S."/>
            <person name="Viragh M."/>
            <person name="Kuo A."/>
            <person name="Thoen E."/>
            <person name="Andreopoulos B."/>
            <person name="Lu D."/>
            <person name="Skrede I."/>
            <person name="Drula E."/>
            <person name="Henrissat B."/>
            <person name="Morin E."/>
            <person name="Kohler A."/>
            <person name="Barry K."/>
            <person name="LaButti K."/>
            <person name="Morin E."/>
            <person name="Salamov A."/>
            <person name="Lipzen A."/>
            <person name="Mereny Z."/>
            <person name="Hegedus B."/>
            <person name="Baldrian P."/>
            <person name="Stursova M."/>
            <person name="Weitz H."/>
            <person name="Taylor A."/>
            <person name="Grigoriev I.V."/>
            <person name="Nagy L.G."/>
            <person name="Martin F."/>
            <person name="Kauserud H."/>
        </authorList>
    </citation>
    <scope>NUCLEOTIDE SEQUENCE</scope>
    <source>
        <strain evidence="1">CBHHK067</strain>
    </source>
</reference>
<protein>
    <submittedName>
        <fullName evidence="1">Uncharacterized protein</fullName>
    </submittedName>
</protein>
<sequence>MFRDSDRAKLYAARVDFRVIPLEDIDLRKQIRLDDEIGVVNRGGRRACVRRMYTARIEGKKSAMTVAVYQGDDAQEVGSSSCRRRTVTLSSCSKEICPIAAFPSVAPLASSARISPGMGTWTFLIFQKMSYQEKRLITYITVLNGPNLENAVVSSLTLEQYHGICSQHLGQFYTVWQSQSHIPVRTGAIIPWTSNGQLDGSAEIAFMLGPRVDVRDWNPGPLVSGTDVDAIGHWICSSDDDSKDNSAWLSQANHVFSQLQIASNHEEYALVKSIGFSVRIASVPQPPADGYLFVCPEDLETGLNSLQFPDSLAYWSLDPSGAARLSSEEASQLGFPVMTVGMQVTGYFWDSGVYAGLRKFHQAKGFDPDSDNIARYLGQPLFKLSGELHNQQRVHADDIHAPLTEGEEITQESTTINSAAYLTVDEKPEPLSRCWQFLVLAEAILIIFLALCWLHEYACG</sequence>
<dbReference type="Proteomes" id="UP001221757">
    <property type="component" value="Unassembled WGS sequence"/>
</dbReference>
<evidence type="ECO:0000313" key="2">
    <source>
        <dbReference type="Proteomes" id="UP001221757"/>
    </source>
</evidence>
<accession>A0AAD7G986</accession>
<name>A0AAD7G986_MYCRO</name>
<proteinExistence type="predicted"/>
<dbReference type="AlphaFoldDB" id="A0AAD7G986"/>
<gene>
    <name evidence="1" type="ORF">B0H17DRAFT_1086889</name>
</gene>
<comment type="caution">
    <text evidence="1">The sequence shown here is derived from an EMBL/GenBank/DDBJ whole genome shotgun (WGS) entry which is preliminary data.</text>
</comment>
<organism evidence="1 2">
    <name type="scientific">Mycena rosella</name>
    <name type="common">Pink bonnet</name>
    <name type="synonym">Agaricus rosellus</name>
    <dbReference type="NCBI Taxonomy" id="1033263"/>
    <lineage>
        <taxon>Eukaryota</taxon>
        <taxon>Fungi</taxon>
        <taxon>Dikarya</taxon>
        <taxon>Basidiomycota</taxon>
        <taxon>Agaricomycotina</taxon>
        <taxon>Agaricomycetes</taxon>
        <taxon>Agaricomycetidae</taxon>
        <taxon>Agaricales</taxon>
        <taxon>Marasmiineae</taxon>
        <taxon>Mycenaceae</taxon>
        <taxon>Mycena</taxon>
    </lineage>
</organism>
<keyword evidence="2" id="KW-1185">Reference proteome</keyword>